<evidence type="ECO:0000256" key="1">
    <source>
        <dbReference type="SAM" id="MobiDB-lite"/>
    </source>
</evidence>
<evidence type="ECO:0008006" key="5">
    <source>
        <dbReference type="Google" id="ProtNLM"/>
    </source>
</evidence>
<name>A0ABP9PDC4_9BACT</name>
<organism evidence="3 4">
    <name type="scientific">Prosthecobacter algae</name>
    <dbReference type="NCBI Taxonomy" id="1144682"/>
    <lineage>
        <taxon>Bacteria</taxon>
        <taxon>Pseudomonadati</taxon>
        <taxon>Verrucomicrobiota</taxon>
        <taxon>Verrucomicrobiia</taxon>
        <taxon>Verrucomicrobiales</taxon>
        <taxon>Verrucomicrobiaceae</taxon>
        <taxon>Prosthecobacter</taxon>
    </lineage>
</organism>
<feature type="chain" id="PRO_5046061351" description="Pilus assembly protein PilP" evidence="2">
    <location>
        <begin position="21"/>
        <end position="186"/>
    </location>
</feature>
<proteinExistence type="predicted"/>
<sequence length="186" mass="19472">MKFFLLVLAAFAAMPCAVFAQVPAAGKEPPVPFPELKHYAPLWEKSLFTTRDLPSPDAPAGPLFTDALSLVGVYEVDGQVVAVLVDRTTSLISEARLNAENENGIRIRKVTPGATMDKTRVQLQKGDQAGWVAFAEAPAAPAPAAPALQTRPAGGQPTVSPLLPPLPTQGAAQPVTPKGDVPLPPP</sequence>
<dbReference type="RefSeq" id="WP_345737489.1">
    <property type="nucleotide sequence ID" value="NZ_BAABIA010000006.1"/>
</dbReference>
<gene>
    <name evidence="3" type="ORF">GCM10023213_33010</name>
</gene>
<dbReference type="EMBL" id="BAABIA010000006">
    <property type="protein sequence ID" value="GAA5143951.1"/>
    <property type="molecule type" value="Genomic_DNA"/>
</dbReference>
<feature type="signal peptide" evidence="2">
    <location>
        <begin position="1"/>
        <end position="20"/>
    </location>
</feature>
<evidence type="ECO:0000256" key="2">
    <source>
        <dbReference type="SAM" id="SignalP"/>
    </source>
</evidence>
<dbReference type="Proteomes" id="UP001499852">
    <property type="component" value="Unassembled WGS sequence"/>
</dbReference>
<keyword evidence="4" id="KW-1185">Reference proteome</keyword>
<protein>
    <recommendedName>
        <fullName evidence="5">Pilus assembly protein PilP</fullName>
    </recommendedName>
</protein>
<evidence type="ECO:0000313" key="3">
    <source>
        <dbReference type="EMBL" id="GAA5143951.1"/>
    </source>
</evidence>
<feature type="region of interest" description="Disordered" evidence="1">
    <location>
        <begin position="143"/>
        <end position="186"/>
    </location>
</feature>
<accession>A0ABP9PDC4</accession>
<keyword evidence="2" id="KW-0732">Signal</keyword>
<reference evidence="4" key="1">
    <citation type="journal article" date="2019" name="Int. J. Syst. Evol. Microbiol.">
        <title>The Global Catalogue of Microorganisms (GCM) 10K type strain sequencing project: providing services to taxonomists for standard genome sequencing and annotation.</title>
        <authorList>
            <consortium name="The Broad Institute Genomics Platform"/>
            <consortium name="The Broad Institute Genome Sequencing Center for Infectious Disease"/>
            <person name="Wu L."/>
            <person name="Ma J."/>
        </authorList>
    </citation>
    <scope>NUCLEOTIDE SEQUENCE [LARGE SCALE GENOMIC DNA]</scope>
    <source>
        <strain evidence="4">JCM 18053</strain>
    </source>
</reference>
<comment type="caution">
    <text evidence="3">The sequence shown here is derived from an EMBL/GenBank/DDBJ whole genome shotgun (WGS) entry which is preliminary data.</text>
</comment>
<evidence type="ECO:0000313" key="4">
    <source>
        <dbReference type="Proteomes" id="UP001499852"/>
    </source>
</evidence>